<sequence>MLTSKQQATFGYRKSHDLPTPPATTRHSPPTSYQDSYKVMPHSQRSNSPYAQSIAHDQGLGSMPLPPPSWQGTEDSMKSWLAAKSEEEKRKQEEEKTRQEVLRRDQRQLEFEILKTSLTGGIPPSMIPLIFAGMGGVTLPPSQLEKAQQMAGTLPYHAQPIPTSPSNRRDSQAYSAYPGTPGAATQAHGFVHPGSPAGRNTRAAAVASSGRPLSAINTSASASATYGVSYPTSQQSANSEPQSGGSSIYFHHWQPPSSNAASNSSSQAPAPSGSSSSSSKVKRKRESL</sequence>
<dbReference type="InterPro" id="IPR021216">
    <property type="entry name" value="DUF2722"/>
</dbReference>
<dbReference type="OrthoDB" id="20105at2759"/>
<comment type="caution">
    <text evidence="2">The sequence shown here is derived from an EMBL/GenBank/DDBJ whole genome shotgun (WGS) entry which is preliminary data.</text>
</comment>
<feature type="compositionally biased region" description="Basic and acidic residues" evidence="1">
    <location>
        <begin position="84"/>
        <end position="103"/>
    </location>
</feature>
<dbReference type="Proteomes" id="UP000033483">
    <property type="component" value="Unassembled WGS sequence"/>
</dbReference>
<dbReference type="Pfam" id="PF10846">
    <property type="entry name" value="DUF2722"/>
    <property type="match status" value="1"/>
</dbReference>
<keyword evidence="3" id="KW-1185">Reference proteome</keyword>
<gene>
    <name evidence="2" type="ORF">TD95_000795</name>
</gene>
<reference evidence="2 3" key="1">
    <citation type="submission" date="2015-03" db="EMBL/GenBank/DDBJ databases">
        <authorList>
            <person name="Radwan O."/>
            <person name="Al-Naeli F.A."/>
            <person name="Rendon G.A."/>
            <person name="Fields C."/>
        </authorList>
    </citation>
    <scope>NUCLEOTIDE SEQUENCE [LARGE SCALE GENOMIC DNA]</scope>
    <source>
        <strain evidence="2">CR-DP1</strain>
    </source>
</reference>
<feature type="region of interest" description="Disordered" evidence="1">
    <location>
        <begin position="227"/>
        <end position="288"/>
    </location>
</feature>
<feature type="region of interest" description="Disordered" evidence="1">
    <location>
        <begin position="156"/>
        <end position="206"/>
    </location>
</feature>
<organism evidence="2 3">
    <name type="scientific">Thielaviopsis punctulata</name>
    <dbReference type="NCBI Taxonomy" id="72032"/>
    <lineage>
        <taxon>Eukaryota</taxon>
        <taxon>Fungi</taxon>
        <taxon>Dikarya</taxon>
        <taxon>Ascomycota</taxon>
        <taxon>Pezizomycotina</taxon>
        <taxon>Sordariomycetes</taxon>
        <taxon>Hypocreomycetidae</taxon>
        <taxon>Microascales</taxon>
        <taxon>Ceratocystidaceae</taxon>
        <taxon>Thielaviopsis</taxon>
    </lineage>
</organism>
<accession>A0A0F4ZLX0</accession>
<feature type="region of interest" description="Disordered" evidence="1">
    <location>
        <begin position="1"/>
        <end position="103"/>
    </location>
</feature>
<protein>
    <submittedName>
        <fullName evidence="2">Uncharacterized protein</fullName>
    </submittedName>
</protein>
<dbReference type="AlphaFoldDB" id="A0A0F4ZLX0"/>
<feature type="compositionally biased region" description="Polar residues" evidence="1">
    <location>
        <begin position="230"/>
        <end position="246"/>
    </location>
</feature>
<evidence type="ECO:0000256" key="1">
    <source>
        <dbReference type="SAM" id="MobiDB-lite"/>
    </source>
</evidence>
<evidence type="ECO:0000313" key="2">
    <source>
        <dbReference type="EMBL" id="KKA31210.1"/>
    </source>
</evidence>
<name>A0A0F4ZLX0_9PEZI</name>
<evidence type="ECO:0000313" key="3">
    <source>
        <dbReference type="Proteomes" id="UP000033483"/>
    </source>
</evidence>
<feature type="compositionally biased region" description="Polar residues" evidence="1">
    <location>
        <begin position="23"/>
        <end position="35"/>
    </location>
</feature>
<proteinExistence type="predicted"/>
<dbReference type="EMBL" id="LAEV01000019">
    <property type="protein sequence ID" value="KKA31210.1"/>
    <property type="molecule type" value="Genomic_DNA"/>
</dbReference>
<feature type="compositionally biased region" description="Low complexity" evidence="1">
    <location>
        <begin position="254"/>
        <end position="279"/>
    </location>
</feature>